<evidence type="ECO:0000256" key="2">
    <source>
        <dbReference type="ARBA" id="ARBA00022670"/>
    </source>
</evidence>
<keyword evidence="4 7" id="KW-0378">Hydrolase</keyword>
<evidence type="ECO:0000256" key="3">
    <source>
        <dbReference type="ARBA" id="ARBA00022729"/>
    </source>
</evidence>
<dbReference type="PANTHER" id="PTHR47360:SF1">
    <property type="entry name" value="ENDOPEPTIDASE NLPC-RELATED"/>
    <property type="match status" value="1"/>
</dbReference>
<evidence type="ECO:0000256" key="4">
    <source>
        <dbReference type="ARBA" id="ARBA00022801"/>
    </source>
</evidence>
<dbReference type="HOGENOM" id="CLU_016043_9_3_6"/>
<dbReference type="InterPro" id="IPR038765">
    <property type="entry name" value="Papain-like_cys_pep_sf"/>
</dbReference>
<dbReference type="PROSITE" id="PS51257">
    <property type="entry name" value="PROKAR_LIPOPROTEIN"/>
    <property type="match status" value="1"/>
</dbReference>
<keyword evidence="2" id="KW-0645">Protease</keyword>
<dbReference type="PANTHER" id="PTHR47360">
    <property type="entry name" value="MUREIN DD-ENDOPEPTIDASE MEPS/MUREIN LD-CARBOXYPEPTIDASE"/>
    <property type="match status" value="1"/>
</dbReference>
<comment type="similarity">
    <text evidence="1">Belongs to the peptidase C40 family.</text>
</comment>
<dbReference type="InterPro" id="IPR052062">
    <property type="entry name" value="Murein_DD/LD_carboxypeptidase"/>
</dbReference>
<sequence>MLDKHSIRLSLLFTFVVILLSACAGYSSLNSQPYQPQNSETYSRSDFETIYQHWKGTPHRLGGLDKSGIDCSGLVYRTYQELGVQVARTTATQIQHSYSIQQSALRPGDLVFFKFPGKKYRHVGIYLDNGDFMHASTSKGVIISNLSGFWKQHFWMARRLENNG</sequence>
<evidence type="ECO:0000256" key="5">
    <source>
        <dbReference type="ARBA" id="ARBA00022807"/>
    </source>
</evidence>
<dbReference type="PATRIC" id="fig|1445510.3.peg.1372"/>
<dbReference type="GO" id="GO:0008234">
    <property type="term" value="F:cysteine-type peptidase activity"/>
    <property type="evidence" value="ECO:0007669"/>
    <property type="project" value="UniProtKB-KW"/>
</dbReference>
<evidence type="ECO:0000313" key="7">
    <source>
        <dbReference type="EMBL" id="AJQ93449.1"/>
    </source>
</evidence>
<keyword evidence="8" id="KW-1185">Reference proteome</keyword>
<evidence type="ECO:0000256" key="1">
    <source>
        <dbReference type="ARBA" id="ARBA00007074"/>
    </source>
</evidence>
<gene>
    <name evidence="7" type="ORF">YC6258_01401</name>
</gene>
<dbReference type="SUPFAM" id="SSF54001">
    <property type="entry name" value="Cysteine proteinases"/>
    <property type="match status" value="1"/>
</dbReference>
<dbReference type="EMBL" id="CP007142">
    <property type="protein sequence ID" value="AJQ93449.1"/>
    <property type="molecule type" value="Genomic_DNA"/>
</dbReference>
<dbReference type="Pfam" id="PF00877">
    <property type="entry name" value="NLPC_P60"/>
    <property type="match status" value="1"/>
</dbReference>
<keyword evidence="3" id="KW-0732">Signal</keyword>
<dbReference type="STRING" id="1445510.YC6258_01401"/>
<evidence type="ECO:0000313" key="8">
    <source>
        <dbReference type="Proteomes" id="UP000032266"/>
    </source>
</evidence>
<dbReference type="GO" id="GO:0006508">
    <property type="term" value="P:proteolysis"/>
    <property type="evidence" value="ECO:0007669"/>
    <property type="project" value="UniProtKB-KW"/>
</dbReference>
<proteinExistence type="inferred from homology"/>
<evidence type="ECO:0000259" key="6">
    <source>
        <dbReference type="PROSITE" id="PS51935"/>
    </source>
</evidence>
<protein>
    <submittedName>
        <fullName evidence="7">Cell wall-associated hydrolase (Invasion-associated protein)</fullName>
    </submittedName>
</protein>
<reference evidence="7 8" key="1">
    <citation type="submission" date="2014-01" db="EMBL/GenBank/DDBJ databases">
        <title>Full genme sequencing of cellulolytic bacterium Gynuella sunshinyii YC6258T gen. nov., sp. nov.</title>
        <authorList>
            <person name="Khan H."/>
            <person name="Chung E.J."/>
            <person name="Chung Y.R."/>
        </authorList>
    </citation>
    <scope>NUCLEOTIDE SEQUENCE [LARGE SCALE GENOMIC DNA]</scope>
    <source>
        <strain evidence="7 8">YC6258</strain>
    </source>
</reference>
<dbReference type="OrthoDB" id="9807055at2"/>
<organism evidence="7 8">
    <name type="scientific">Gynuella sunshinyii YC6258</name>
    <dbReference type="NCBI Taxonomy" id="1445510"/>
    <lineage>
        <taxon>Bacteria</taxon>
        <taxon>Pseudomonadati</taxon>
        <taxon>Pseudomonadota</taxon>
        <taxon>Gammaproteobacteria</taxon>
        <taxon>Oceanospirillales</taxon>
        <taxon>Saccharospirillaceae</taxon>
        <taxon>Gynuella</taxon>
    </lineage>
</organism>
<keyword evidence="5" id="KW-0788">Thiol protease</keyword>
<dbReference type="Gene3D" id="3.90.1720.10">
    <property type="entry name" value="endopeptidase domain like (from Nostoc punctiforme)"/>
    <property type="match status" value="1"/>
</dbReference>
<dbReference type="KEGG" id="gsn:YC6258_01401"/>
<dbReference type="RefSeq" id="WP_044616234.1">
    <property type="nucleotide sequence ID" value="NZ_CP007142.1"/>
</dbReference>
<accession>A0A0C5VSZ8</accession>
<dbReference type="InterPro" id="IPR000064">
    <property type="entry name" value="NLP_P60_dom"/>
</dbReference>
<feature type="domain" description="NlpC/P60" evidence="6">
    <location>
        <begin position="41"/>
        <end position="161"/>
    </location>
</feature>
<dbReference type="PROSITE" id="PS51935">
    <property type="entry name" value="NLPC_P60"/>
    <property type="match status" value="1"/>
</dbReference>
<dbReference type="AlphaFoldDB" id="A0A0C5VSZ8"/>
<dbReference type="Proteomes" id="UP000032266">
    <property type="component" value="Chromosome"/>
</dbReference>
<name>A0A0C5VSZ8_9GAMM</name>